<dbReference type="Pfam" id="PF14677">
    <property type="entry name" value="FANCI_S3"/>
    <property type="match status" value="1"/>
</dbReference>
<evidence type="ECO:0000259" key="6">
    <source>
        <dbReference type="Pfam" id="PF14679"/>
    </source>
</evidence>
<dbReference type="Proteomes" id="UP000193560">
    <property type="component" value="Unassembled WGS sequence"/>
</dbReference>
<dbReference type="InterPro" id="IPR029314">
    <property type="entry name" value="FANCI_S4"/>
</dbReference>
<protein>
    <submittedName>
        <fullName evidence="8">FANCI solenoid 4-domain-containing protein</fullName>
    </submittedName>
</protein>
<dbReference type="InterPro" id="IPR029310">
    <property type="entry name" value="FANCI_HD1"/>
</dbReference>
<dbReference type="GO" id="GO:0006281">
    <property type="term" value="P:DNA repair"/>
    <property type="evidence" value="ECO:0007669"/>
    <property type="project" value="InterPro"/>
</dbReference>
<evidence type="ECO:0000256" key="1">
    <source>
        <dbReference type="SAM" id="MobiDB-lite"/>
    </source>
</evidence>
<feature type="compositionally biased region" description="Acidic residues" evidence="1">
    <location>
        <begin position="1281"/>
        <end position="1297"/>
    </location>
</feature>
<dbReference type="InterPro" id="IPR029313">
    <property type="entry name" value="FANCI_S3"/>
</dbReference>
<dbReference type="Pfam" id="PF14675">
    <property type="entry name" value="FANCI_S1"/>
    <property type="match status" value="1"/>
</dbReference>
<dbReference type="InterPro" id="IPR029308">
    <property type="entry name" value="FANCI_S1"/>
</dbReference>
<evidence type="ECO:0000259" key="4">
    <source>
        <dbReference type="Pfam" id="PF14677"/>
    </source>
</evidence>
<keyword evidence="9" id="KW-1185">Reference proteome</keyword>
<dbReference type="OrthoDB" id="195089at2759"/>
<dbReference type="Pfam" id="PF14678">
    <property type="entry name" value="FANCI_S4"/>
    <property type="match status" value="1"/>
</dbReference>
<dbReference type="InterPro" id="IPR029315">
    <property type="entry name" value="FANCI_S2"/>
</dbReference>
<evidence type="ECO:0000259" key="7">
    <source>
        <dbReference type="Pfam" id="PF14680"/>
    </source>
</evidence>
<feature type="domain" description="FANCI helical" evidence="6">
    <location>
        <begin position="265"/>
        <end position="346"/>
    </location>
</feature>
<comment type="caution">
    <text evidence="8">The sequence shown here is derived from an EMBL/GenBank/DDBJ whole genome shotgun (WGS) entry which is preliminary data.</text>
</comment>
<feature type="domain" description="FANCI solenoid 3" evidence="4">
    <location>
        <begin position="763"/>
        <end position="982"/>
    </location>
</feature>
<dbReference type="Pfam" id="PF14680">
    <property type="entry name" value="FANCI_HD2"/>
    <property type="match status" value="1"/>
</dbReference>
<dbReference type="EMBL" id="MCGE01000024">
    <property type="protein sequence ID" value="ORZ10530.1"/>
    <property type="molecule type" value="Genomic_DNA"/>
</dbReference>
<dbReference type="GO" id="GO:0070182">
    <property type="term" value="F:DNA polymerase binding"/>
    <property type="evidence" value="ECO:0007669"/>
    <property type="project" value="TreeGrafter"/>
</dbReference>
<dbReference type="STRING" id="90262.A0A1X2I6R2"/>
<dbReference type="InterPro" id="IPR026171">
    <property type="entry name" value="FANCI"/>
</dbReference>
<organism evidence="8 9">
    <name type="scientific">Absidia repens</name>
    <dbReference type="NCBI Taxonomy" id="90262"/>
    <lineage>
        <taxon>Eukaryota</taxon>
        <taxon>Fungi</taxon>
        <taxon>Fungi incertae sedis</taxon>
        <taxon>Mucoromycota</taxon>
        <taxon>Mucoromycotina</taxon>
        <taxon>Mucoromycetes</taxon>
        <taxon>Mucorales</taxon>
        <taxon>Cunninghamellaceae</taxon>
        <taxon>Absidia</taxon>
    </lineage>
</organism>
<accession>A0A1X2I6R2</accession>
<feature type="domain" description="FANCI solenoid 1" evidence="2">
    <location>
        <begin position="84"/>
        <end position="239"/>
    </location>
</feature>
<dbReference type="PANTHER" id="PTHR21818">
    <property type="entry name" value="BC025462 PROTEIN"/>
    <property type="match status" value="1"/>
</dbReference>
<reference evidence="8 9" key="1">
    <citation type="submission" date="2016-07" db="EMBL/GenBank/DDBJ databases">
        <title>Pervasive Adenine N6-methylation of Active Genes in Fungi.</title>
        <authorList>
            <consortium name="DOE Joint Genome Institute"/>
            <person name="Mondo S.J."/>
            <person name="Dannebaum R.O."/>
            <person name="Kuo R.C."/>
            <person name="Labutti K."/>
            <person name="Haridas S."/>
            <person name="Kuo A."/>
            <person name="Salamov A."/>
            <person name="Ahrendt S.R."/>
            <person name="Lipzen A."/>
            <person name="Sullivan W."/>
            <person name="Andreopoulos W.B."/>
            <person name="Clum A."/>
            <person name="Lindquist E."/>
            <person name="Daum C."/>
            <person name="Ramamoorthy G.K."/>
            <person name="Gryganskyi A."/>
            <person name="Culley D."/>
            <person name="Magnuson J.K."/>
            <person name="James T.Y."/>
            <person name="O'Malley M.A."/>
            <person name="Stajich J.E."/>
            <person name="Spatafora J.W."/>
            <person name="Visel A."/>
            <person name="Grigoriev I.V."/>
        </authorList>
    </citation>
    <scope>NUCLEOTIDE SEQUENCE [LARGE SCALE GENOMIC DNA]</scope>
    <source>
        <strain evidence="8 9">NRRL 1336</strain>
    </source>
</reference>
<evidence type="ECO:0000313" key="9">
    <source>
        <dbReference type="Proteomes" id="UP000193560"/>
    </source>
</evidence>
<evidence type="ECO:0000259" key="3">
    <source>
        <dbReference type="Pfam" id="PF14676"/>
    </source>
</evidence>
<name>A0A1X2I6R2_9FUNG</name>
<feature type="domain" description="FANCI solenoid 2" evidence="3">
    <location>
        <begin position="356"/>
        <end position="519"/>
    </location>
</feature>
<sequence length="1321" mass="149641">MDRKILNLAKQPNRTALREYVKGLTEDQIEELVRSSLLESNNTKTDPVLTLRGILYGDPNGIQTRLVLTRVIIEWMGTETEATNGAGIKNKLANASMNLILPEIEILAPSMLEEIADRVLHFIESNVPVQPRVFEILSKAYNLLSALEANDRAIEILNKLCESNWHPQSAIGLTHCINEMELSTPQLNQVIKRMLTQLKKLEIEEVPPFIYQLLLLSRKGNKRNILSGICEYFDWLHTTVMETDTSRMEGTVMLHISFAIKQDQELGTELVKYIKSDKALLLEKFKMACLLSAARIHRLEDTIFDLLKQNIISVYKDTDKISKYSWISEYSKIDSDSVRQVIMEVTDKSASGWDQVIQSLTQLAMILIDTASAQTSLRTPGQSLRSKKPKAGPMDHVIALGIDVLLKMFKLHDIARIEILEQITSRVVSRSTSSLHFLDLLEKLTTNCPYEVEKYINNIKDTLDYLSLLSHSTAKKLLSAIQTVSFSNYQFRDGLILVLRKSMFSRELDSRMIAVNGFLSLLQNQLGSNDNSNNNHTSTSVQIQSIPGVAFEILGLLRRCFSQQCEVRVAVYAGLGSLAERYEVLSGDVFEVLYTQFLRSYEIDDSVVTPLRISDCVENGIKSRLLEPVHLLLVNLLKTVRSLKNGGYHSVITEALATCKNHLKSLTFRLTKLDIEDYELDKTTNFDTTTSTGLRSSHFAEILLGTFDTIMENEFISDGDSVESCQTILTLFKKRKALLGLLKENTSKDKGRKLSSIGSSSLLSLEFSAKISQALFLHTDRQSPLLTLRSDIGFMHYIVSVTPTILAAAIDNENDYQDDKYFGHCVDLVKVYMHILIHEDSDSSFINHQPQKGQSLLGAITTSLKYILEITCNVWPTRLPDLLSQLRTMSTALPSSGSINEVISDLLNEFKEILNKYLNTRPPLYKESANIIQIIQFLANQMDSAQDDFTAHANSIIDWLTQTAEERPIEDHGVVKEIFGLLIHFCEHSNQLDAIRDLAQDVHNIHGEIDIDEDSQADPSIKYQMINPKTYGIATTLILNYAEQENDGMTWSIGRLKISGIKCNNSTKKKQQSLYLSFSHFVLASSEDLDQHHQFEQVVCQRLISYVTIISELIRAILMGSQAEHLIKVLTKTYRTFTVFMKYKMATQYTEISQEFINLVASIGSQVTTKMYTFLTTFAHQQQGDYDQSGGTRKKKGKKKEVNAKEKAKILREAKMIPLLIFVVEQFERHLIQLTRKSKVDLMQYMKRSTSRDFQIKLDNYVESEEDSSDDAKNPKRPLQPDDDENDNSDGDNDDGEQAQVIYSDSDEDDDNAGGRKRARI</sequence>
<feature type="domain" description="FANCI solenoid 4" evidence="5">
    <location>
        <begin position="995"/>
        <end position="1259"/>
    </location>
</feature>
<gene>
    <name evidence="8" type="ORF">BCR42DRAFT_494545</name>
</gene>
<proteinExistence type="predicted"/>
<dbReference type="Pfam" id="PF14679">
    <property type="entry name" value="FANCI_HD1"/>
    <property type="match status" value="1"/>
</dbReference>
<dbReference type="PANTHER" id="PTHR21818:SF0">
    <property type="entry name" value="FANCONI ANEMIA GROUP I PROTEIN"/>
    <property type="match status" value="1"/>
</dbReference>
<feature type="domain" description="FANCI helical" evidence="7">
    <location>
        <begin position="540"/>
        <end position="739"/>
    </location>
</feature>
<evidence type="ECO:0000259" key="2">
    <source>
        <dbReference type="Pfam" id="PF14675"/>
    </source>
</evidence>
<evidence type="ECO:0000313" key="8">
    <source>
        <dbReference type="EMBL" id="ORZ10530.1"/>
    </source>
</evidence>
<dbReference type="Pfam" id="PF14676">
    <property type="entry name" value="FANCI_S2"/>
    <property type="match status" value="1"/>
</dbReference>
<feature type="region of interest" description="Disordered" evidence="1">
    <location>
        <begin position="1184"/>
        <end position="1203"/>
    </location>
</feature>
<feature type="region of interest" description="Disordered" evidence="1">
    <location>
        <begin position="1263"/>
        <end position="1321"/>
    </location>
</feature>
<dbReference type="InterPro" id="IPR029312">
    <property type="entry name" value="FANCI_HD2"/>
</dbReference>
<evidence type="ECO:0000259" key="5">
    <source>
        <dbReference type="Pfam" id="PF14678"/>
    </source>
</evidence>